<organism evidence="3 4">
    <name type="scientific">Bonamia ostreae</name>
    <dbReference type="NCBI Taxonomy" id="126728"/>
    <lineage>
        <taxon>Eukaryota</taxon>
        <taxon>Sar</taxon>
        <taxon>Rhizaria</taxon>
        <taxon>Endomyxa</taxon>
        <taxon>Ascetosporea</taxon>
        <taxon>Haplosporida</taxon>
        <taxon>Bonamia</taxon>
    </lineage>
</organism>
<dbReference type="InterPro" id="IPR035979">
    <property type="entry name" value="RBD_domain_sf"/>
</dbReference>
<dbReference type="PROSITE" id="PS50102">
    <property type="entry name" value="RRM"/>
    <property type="match status" value="1"/>
</dbReference>
<gene>
    <name evidence="3" type="ORF">MHBO_004575</name>
</gene>
<dbReference type="SUPFAM" id="SSF54928">
    <property type="entry name" value="RNA-binding domain, RBD"/>
    <property type="match status" value="1"/>
</dbReference>
<evidence type="ECO:0000313" key="3">
    <source>
        <dbReference type="EMBL" id="MES1923040.1"/>
    </source>
</evidence>
<feature type="non-terminal residue" evidence="3">
    <location>
        <position position="1"/>
    </location>
</feature>
<dbReference type="InterPro" id="IPR000504">
    <property type="entry name" value="RRM_dom"/>
</dbReference>
<sequence length="185" mass="19999">VKAAVLLSGTDLGDRLINVAPIPAEKTQKRLLTPAETIASLTEAARRLNPEDASLNENNDNEQQQIASTVYVGNVSPQITEPELREFFMTFGNVVYIKMAGNPTLGITYAFLEYDCPEAAQKAMAATSSGNAVLGDRPLKVGPAMNAIVKPPSVTVNSDPSRIESAMRRVMRAKRNLEARKGVKD</sequence>
<dbReference type="EMBL" id="JBDODL010004443">
    <property type="protein sequence ID" value="MES1923040.1"/>
    <property type="molecule type" value="Genomic_DNA"/>
</dbReference>
<feature type="domain" description="RRM" evidence="2">
    <location>
        <begin position="68"/>
        <end position="146"/>
    </location>
</feature>
<evidence type="ECO:0000313" key="4">
    <source>
        <dbReference type="Proteomes" id="UP001439008"/>
    </source>
</evidence>
<reference evidence="3 4" key="1">
    <citation type="journal article" date="2024" name="BMC Biol.">
        <title>Comparative genomics of Ascetosporea gives new insight into the evolutionary basis for animal parasitism in Rhizaria.</title>
        <authorList>
            <person name="Hiltunen Thoren M."/>
            <person name="Onut-Brannstrom I."/>
            <person name="Alfjorden A."/>
            <person name="Peckova H."/>
            <person name="Swords F."/>
            <person name="Hooper C."/>
            <person name="Holzer A.S."/>
            <person name="Bass D."/>
            <person name="Burki F."/>
        </authorList>
    </citation>
    <scope>NUCLEOTIDE SEQUENCE [LARGE SCALE GENOMIC DNA]</scope>
    <source>
        <strain evidence="3">20-A016</strain>
    </source>
</reference>
<name>A0ABV2ATP9_9EUKA</name>
<dbReference type="PANTHER" id="PTHR32343:SF22">
    <property type="entry name" value="LD29830P"/>
    <property type="match status" value="1"/>
</dbReference>
<dbReference type="Gene3D" id="3.30.70.330">
    <property type="match status" value="1"/>
</dbReference>
<evidence type="ECO:0000256" key="1">
    <source>
        <dbReference type="PROSITE-ProRule" id="PRU00176"/>
    </source>
</evidence>
<keyword evidence="1" id="KW-0694">RNA-binding</keyword>
<feature type="non-terminal residue" evidence="3">
    <location>
        <position position="185"/>
    </location>
</feature>
<dbReference type="InterPro" id="IPR012677">
    <property type="entry name" value="Nucleotide-bd_a/b_plait_sf"/>
</dbReference>
<comment type="caution">
    <text evidence="3">The sequence shown here is derived from an EMBL/GenBank/DDBJ whole genome shotgun (WGS) entry which is preliminary data.</text>
</comment>
<keyword evidence="4" id="KW-1185">Reference proteome</keyword>
<dbReference type="SMART" id="SM00360">
    <property type="entry name" value="RRM"/>
    <property type="match status" value="1"/>
</dbReference>
<dbReference type="Proteomes" id="UP001439008">
    <property type="component" value="Unassembled WGS sequence"/>
</dbReference>
<dbReference type="Pfam" id="PF00076">
    <property type="entry name" value="RRM_1"/>
    <property type="match status" value="1"/>
</dbReference>
<protein>
    <recommendedName>
        <fullName evidence="2">RRM domain-containing protein</fullName>
    </recommendedName>
</protein>
<dbReference type="PANTHER" id="PTHR32343">
    <property type="entry name" value="SERINE/ARGININE-RICH SPLICING FACTOR"/>
    <property type="match status" value="1"/>
</dbReference>
<evidence type="ECO:0000259" key="2">
    <source>
        <dbReference type="PROSITE" id="PS50102"/>
    </source>
</evidence>
<proteinExistence type="predicted"/>
<accession>A0ABV2ATP9</accession>